<keyword evidence="2" id="KW-0687">Ribonucleoprotein</keyword>
<feature type="region of interest" description="Disordered" evidence="1">
    <location>
        <begin position="1"/>
        <end position="37"/>
    </location>
</feature>
<dbReference type="EMBL" id="CADCUT010000037">
    <property type="protein sequence ID" value="CAA9391150.1"/>
    <property type="molecule type" value="Genomic_DNA"/>
</dbReference>
<accession>A0A6J4NL21</accession>
<evidence type="ECO:0000256" key="1">
    <source>
        <dbReference type="SAM" id="MobiDB-lite"/>
    </source>
</evidence>
<sequence length="37" mass="3756">EGTGEREADVREVQGHTPPGCGEGNLPEPPAQAEAGI</sequence>
<reference evidence="2" key="1">
    <citation type="submission" date="2020-02" db="EMBL/GenBank/DDBJ databases">
        <authorList>
            <person name="Meier V. D."/>
        </authorList>
    </citation>
    <scope>NUCLEOTIDE SEQUENCE</scope>
    <source>
        <strain evidence="2">AVDCRST_MAG03</strain>
    </source>
</reference>
<evidence type="ECO:0000313" key="2">
    <source>
        <dbReference type="EMBL" id="CAA9391150.1"/>
    </source>
</evidence>
<gene>
    <name evidence="2" type="ORF">AVDCRST_MAG03-622</name>
</gene>
<dbReference type="GO" id="GO:0005840">
    <property type="term" value="C:ribosome"/>
    <property type="evidence" value="ECO:0007669"/>
    <property type="project" value="UniProtKB-KW"/>
</dbReference>
<dbReference type="AlphaFoldDB" id="A0A6J4NL21"/>
<organism evidence="2">
    <name type="scientific">uncultured Rubrobacteraceae bacterium</name>
    <dbReference type="NCBI Taxonomy" id="349277"/>
    <lineage>
        <taxon>Bacteria</taxon>
        <taxon>Bacillati</taxon>
        <taxon>Actinomycetota</taxon>
        <taxon>Rubrobacteria</taxon>
        <taxon>Rubrobacterales</taxon>
        <taxon>Rubrobacteraceae</taxon>
        <taxon>environmental samples</taxon>
    </lineage>
</organism>
<name>A0A6J4NL21_9ACTN</name>
<feature type="compositionally biased region" description="Basic and acidic residues" evidence="1">
    <location>
        <begin position="1"/>
        <end position="14"/>
    </location>
</feature>
<feature type="non-terminal residue" evidence="2">
    <location>
        <position position="37"/>
    </location>
</feature>
<feature type="non-terminal residue" evidence="2">
    <location>
        <position position="1"/>
    </location>
</feature>
<keyword evidence="2" id="KW-0689">Ribosomal protein</keyword>
<protein>
    <submittedName>
        <fullName evidence="2">LSU ribosomal protein L36p @ LSU ribosomal protein L36p, zinc-dependent</fullName>
    </submittedName>
</protein>
<proteinExistence type="predicted"/>